<dbReference type="AlphaFoldDB" id="A0A1H0SRZ9"/>
<protein>
    <submittedName>
        <fullName evidence="1">Uncharacterized protein</fullName>
    </submittedName>
</protein>
<organism evidence="1 2">
    <name type="scientific">Pedococcus dokdonensis</name>
    <dbReference type="NCBI Taxonomy" id="443156"/>
    <lineage>
        <taxon>Bacteria</taxon>
        <taxon>Bacillati</taxon>
        <taxon>Actinomycetota</taxon>
        <taxon>Actinomycetes</taxon>
        <taxon>Micrococcales</taxon>
        <taxon>Intrasporangiaceae</taxon>
        <taxon>Pedococcus</taxon>
    </lineage>
</organism>
<proteinExistence type="predicted"/>
<dbReference type="Proteomes" id="UP000199077">
    <property type="component" value="Chromosome I"/>
</dbReference>
<name>A0A1H0SRZ9_9MICO</name>
<evidence type="ECO:0000313" key="1">
    <source>
        <dbReference type="EMBL" id="SDP44375.1"/>
    </source>
</evidence>
<evidence type="ECO:0000313" key="2">
    <source>
        <dbReference type="Proteomes" id="UP000199077"/>
    </source>
</evidence>
<sequence>MEDPAAVVTREEGSFTFGYCKSCNWVGPARRARGKARRDVEAHLPECPGAAKVRIGTTTE</sequence>
<gene>
    <name evidence="1" type="ORF">SAMN04489867_2477</name>
</gene>
<keyword evidence="2" id="KW-1185">Reference proteome</keyword>
<dbReference type="EMBL" id="LT629711">
    <property type="protein sequence ID" value="SDP44375.1"/>
    <property type="molecule type" value="Genomic_DNA"/>
</dbReference>
<accession>A0A1H0SRZ9</accession>
<reference evidence="2" key="1">
    <citation type="submission" date="2016-10" db="EMBL/GenBank/DDBJ databases">
        <authorList>
            <person name="Varghese N."/>
            <person name="Submissions S."/>
        </authorList>
    </citation>
    <scope>NUCLEOTIDE SEQUENCE [LARGE SCALE GENOMIC DNA]</scope>
    <source>
        <strain evidence="2">DSM 22329</strain>
    </source>
</reference>